<evidence type="ECO:0000256" key="10">
    <source>
        <dbReference type="RuleBase" id="RU364116"/>
    </source>
</evidence>
<dbReference type="GO" id="GO:0004109">
    <property type="term" value="F:coproporphyrinogen oxidase activity"/>
    <property type="evidence" value="ECO:0007669"/>
    <property type="project" value="InterPro"/>
</dbReference>
<dbReference type="GO" id="GO:0051539">
    <property type="term" value="F:4 iron, 4 sulfur cluster binding"/>
    <property type="evidence" value="ECO:0007669"/>
    <property type="project" value="UniProtKB-UniRule"/>
</dbReference>
<evidence type="ECO:0000256" key="9">
    <source>
        <dbReference type="ARBA" id="ARBA00023186"/>
    </source>
</evidence>
<proteinExistence type="inferred from homology"/>
<comment type="subcellular location">
    <subcellularLocation>
        <location evidence="10">Cytoplasm</location>
    </subcellularLocation>
</comment>
<keyword evidence="10" id="KW-0004">4Fe-4S</keyword>
<dbReference type="Proteomes" id="UP000315782">
    <property type="component" value="Unassembled WGS sequence"/>
</dbReference>
<feature type="domain" description="Radical SAM core" evidence="11">
    <location>
        <begin position="5"/>
        <end position="241"/>
    </location>
</feature>
<dbReference type="GO" id="GO:0046872">
    <property type="term" value="F:metal ion binding"/>
    <property type="evidence" value="ECO:0007669"/>
    <property type="project" value="UniProtKB-UniRule"/>
</dbReference>
<evidence type="ECO:0000256" key="8">
    <source>
        <dbReference type="ARBA" id="ARBA00023014"/>
    </source>
</evidence>
<name>A0A520MPU1_9GAMM</name>
<evidence type="ECO:0000256" key="1">
    <source>
        <dbReference type="ARBA" id="ARBA00001966"/>
    </source>
</evidence>
<dbReference type="GO" id="GO:0006779">
    <property type="term" value="P:porphyrin-containing compound biosynthetic process"/>
    <property type="evidence" value="ECO:0007669"/>
    <property type="project" value="InterPro"/>
</dbReference>
<dbReference type="SFLD" id="SFLDF00562">
    <property type="entry name" value="HemN-like__clustered_with_heat"/>
    <property type="match status" value="1"/>
</dbReference>
<dbReference type="InterPro" id="IPR034505">
    <property type="entry name" value="Coproporphyrinogen-III_oxidase"/>
</dbReference>
<dbReference type="EMBL" id="SHBI01000001">
    <property type="protein sequence ID" value="RZO23244.1"/>
    <property type="molecule type" value="Genomic_DNA"/>
</dbReference>
<evidence type="ECO:0000256" key="2">
    <source>
        <dbReference type="ARBA" id="ARBA00006100"/>
    </source>
</evidence>
<evidence type="ECO:0000259" key="11">
    <source>
        <dbReference type="PROSITE" id="PS51918"/>
    </source>
</evidence>
<dbReference type="SMART" id="SM00729">
    <property type="entry name" value="Elp3"/>
    <property type="match status" value="1"/>
</dbReference>
<dbReference type="SFLD" id="SFLDS00029">
    <property type="entry name" value="Radical_SAM"/>
    <property type="match status" value="1"/>
</dbReference>
<reference evidence="12 13" key="1">
    <citation type="submission" date="2019-02" db="EMBL/GenBank/DDBJ databases">
        <title>Prokaryotic population dynamics and viral predation in marine succession experiment using metagenomics: the confinement effect.</title>
        <authorList>
            <person name="Haro-Moreno J.M."/>
            <person name="Rodriguez-Valera F."/>
            <person name="Lopez-Perez M."/>
        </authorList>
    </citation>
    <scope>NUCLEOTIDE SEQUENCE [LARGE SCALE GENOMIC DNA]</scope>
    <source>
        <strain evidence="12">MED-G163</strain>
    </source>
</reference>
<dbReference type="Gene3D" id="3.20.20.70">
    <property type="entry name" value="Aldolase class I"/>
    <property type="match status" value="1"/>
</dbReference>
<dbReference type="SFLD" id="SFLDF00288">
    <property type="entry name" value="HemN-like__clustered_with_nucl"/>
    <property type="match status" value="1"/>
</dbReference>
<evidence type="ECO:0000313" key="13">
    <source>
        <dbReference type="Proteomes" id="UP000315782"/>
    </source>
</evidence>
<comment type="cofactor">
    <cofactor evidence="1">
        <name>[4Fe-4S] cluster</name>
        <dbReference type="ChEBI" id="CHEBI:49883"/>
    </cofactor>
</comment>
<keyword evidence="8 10" id="KW-0411">Iron-sulfur</keyword>
<dbReference type="PROSITE" id="PS51918">
    <property type="entry name" value="RADICAL_SAM"/>
    <property type="match status" value="1"/>
</dbReference>
<dbReference type="InterPro" id="IPR006638">
    <property type="entry name" value="Elp3/MiaA/NifB-like_rSAM"/>
</dbReference>
<sequence length="377" mass="43201">MKNLNPKKIPISLYIHLPWCEKKCPYCDFNVDVDKQNGDEENLLKAILEDLERSEKYISNRKFSSVYFGGGTPSLISSKIIEQITKALSNKKLLNSNCEISFELNPKEVMNDYLNELMNAGINRISIGIQSFDQKVLSSLERNHSSMDALKAVEIISSLNSINTTIDLIYGVMDQTLESVIKDINTFCSFNLEHLSMYQLTIEPNTIFYKRNLITPPDNSIELMEIEAKKILKRNKFYQYEVSSWTKNGKESKHNMNYWGYGDYLGLGPGAHSKITTNKSITRMIKLKKVKSYIDNPCKTTNTEITTKNYDLDLAMNLLRIKEGLTFDEINKRNIYLSKTFLSKLEKGVEENLLEKGGIKASDMGYKFLNDTVNIFS</sequence>
<evidence type="ECO:0000313" key="12">
    <source>
        <dbReference type="EMBL" id="RZO23244.1"/>
    </source>
</evidence>
<keyword evidence="6 10" id="KW-0479">Metal-binding</keyword>
<dbReference type="InterPro" id="IPR007197">
    <property type="entry name" value="rSAM"/>
</dbReference>
<gene>
    <name evidence="12" type="primary">hemW</name>
    <name evidence="12" type="ORF">EVA96_00300</name>
</gene>
<comment type="caution">
    <text evidence="12">The sequence shown here is derived from an EMBL/GenBank/DDBJ whole genome shotgun (WGS) entry which is preliminary data.</text>
</comment>
<keyword evidence="4 10" id="KW-0349">Heme</keyword>
<keyword evidence="7 10" id="KW-0408">Iron</keyword>
<evidence type="ECO:0000256" key="6">
    <source>
        <dbReference type="ARBA" id="ARBA00022723"/>
    </source>
</evidence>
<dbReference type="SFLD" id="SFLDG01082">
    <property type="entry name" value="B12-binding_domain_containing"/>
    <property type="match status" value="1"/>
</dbReference>
<organism evidence="12 13">
    <name type="scientific">SAR86 cluster bacterium</name>
    <dbReference type="NCBI Taxonomy" id="2030880"/>
    <lineage>
        <taxon>Bacteria</taxon>
        <taxon>Pseudomonadati</taxon>
        <taxon>Pseudomonadota</taxon>
        <taxon>Gammaproteobacteria</taxon>
        <taxon>SAR86 cluster</taxon>
    </lineage>
</organism>
<dbReference type="PANTHER" id="PTHR13932:SF5">
    <property type="entry name" value="RADICAL S-ADENOSYL METHIONINE DOMAIN-CONTAINING PROTEIN 1, MITOCHONDRIAL"/>
    <property type="match status" value="1"/>
</dbReference>
<dbReference type="SFLD" id="SFLDG01065">
    <property type="entry name" value="anaerobic_coproporphyrinogen-I"/>
    <property type="match status" value="1"/>
</dbReference>
<accession>A0A520MPU1</accession>
<keyword evidence="10" id="KW-0963">Cytoplasm</keyword>
<dbReference type="GO" id="GO:0005737">
    <property type="term" value="C:cytoplasm"/>
    <property type="evidence" value="ECO:0007669"/>
    <property type="project" value="UniProtKB-SubCell"/>
</dbReference>
<dbReference type="PANTHER" id="PTHR13932">
    <property type="entry name" value="COPROPORPHYRINIGEN III OXIDASE"/>
    <property type="match status" value="1"/>
</dbReference>
<keyword evidence="5 10" id="KW-0949">S-adenosyl-L-methionine</keyword>
<keyword evidence="9 10" id="KW-0143">Chaperone</keyword>
<comment type="function">
    <text evidence="10">Probably acts as a heme chaperone, transferring heme to an unknown acceptor. Binds one molecule of heme per monomer, possibly covalently. Binds 1 [4Fe-4S] cluster. The cluster is coordinated with 3 cysteines and an exchangeable S-adenosyl-L-methionine.</text>
</comment>
<dbReference type="InterPro" id="IPR013785">
    <property type="entry name" value="Aldolase_TIM"/>
</dbReference>
<dbReference type="InterPro" id="IPR058240">
    <property type="entry name" value="rSAM_sf"/>
</dbReference>
<comment type="similarity">
    <text evidence="2">Belongs to the anaerobic coproporphyrinogen-III oxidase family. HemW subfamily.</text>
</comment>
<dbReference type="Pfam" id="PF04055">
    <property type="entry name" value="Radical_SAM"/>
    <property type="match status" value="1"/>
</dbReference>
<evidence type="ECO:0000256" key="5">
    <source>
        <dbReference type="ARBA" id="ARBA00022691"/>
    </source>
</evidence>
<dbReference type="SUPFAM" id="SSF102114">
    <property type="entry name" value="Radical SAM enzymes"/>
    <property type="match status" value="1"/>
</dbReference>
<dbReference type="AlphaFoldDB" id="A0A520MPU1"/>
<evidence type="ECO:0000256" key="7">
    <source>
        <dbReference type="ARBA" id="ARBA00023004"/>
    </source>
</evidence>
<protein>
    <recommendedName>
        <fullName evidence="3 10">Heme chaperone HemW</fullName>
    </recommendedName>
</protein>
<dbReference type="CDD" id="cd01335">
    <property type="entry name" value="Radical_SAM"/>
    <property type="match status" value="1"/>
</dbReference>
<dbReference type="InterPro" id="IPR004559">
    <property type="entry name" value="HemW-like"/>
</dbReference>
<evidence type="ECO:0000256" key="4">
    <source>
        <dbReference type="ARBA" id="ARBA00022617"/>
    </source>
</evidence>
<dbReference type="NCBIfam" id="TIGR00539">
    <property type="entry name" value="hemN_rel"/>
    <property type="match status" value="1"/>
</dbReference>
<evidence type="ECO:0000256" key="3">
    <source>
        <dbReference type="ARBA" id="ARBA00017228"/>
    </source>
</evidence>